<dbReference type="EMBL" id="DAASSO010000001">
    <property type="protein sequence ID" value="HAE6846714.1"/>
    <property type="molecule type" value="Genomic_DNA"/>
</dbReference>
<reference evidence="2" key="2">
    <citation type="submission" date="2018-07" db="EMBL/GenBank/DDBJ databases">
        <authorList>
            <consortium name="NCBI Pathogen Detection Project"/>
        </authorList>
    </citation>
    <scope>NUCLEOTIDE SEQUENCE</scope>
    <source>
        <strain evidence="2">12-0651</strain>
    </source>
</reference>
<dbReference type="Pfam" id="PF21817">
    <property type="entry name" value="CapR"/>
    <property type="match status" value="2"/>
</dbReference>
<gene>
    <name evidence="2" type="ORF">G4L24_000066</name>
</gene>
<name>A0A735D573_SALMU</name>
<proteinExistence type="predicted"/>
<accession>A0A735D573</accession>
<sequence length="348" mass="40077">MEIRSAVEIEWFAKSGRAKSPLVFESEILEKCVELDYIFNGFVMSWDGKSTKLSLTCKKHGEWHSTTAHKFLLKNESRGCPKCGAENYSRVRRLSNDDVIKSINEVCEKLNIEFLGFVGGEYIGNRTKLILRCKKHNIVWETSDFSNLTSSHVSVGCRECVVERKRESFVTPENVVVDNINDKCKELNYKFLGFVDGYINKNSKLHLHCVSHNVEWKTTSVEKFMCGRSGCHLCKTTGYKTTKPGYIYVQRVSGITDAIKFGITNLSPEERLKQQQRRSKLKHELVFCWKFEDGYCAYEVESQIKQKWRDKVGFVDRSVMGDGFTETLPAEILPLFLKEVKNLCNLVR</sequence>
<evidence type="ECO:0000259" key="1">
    <source>
        <dbReference type="Pfam" id="PF21817"/>
    </source>
</evidence>
<organism evidence="2">
    <name type="scientific">Salmonella muenchen</name>
    <dbReference type="NCBI Taxonomy" id="596"/>
    <lineage>
        <taxon>Bacteria</taxon>
        <taxon>Pseudomonadati</taxon>
        <taxon>Pseudomonadota</taxon>
        <taxon>Gammaproteobacteria</taxon>
        <taxon>Enterobacterales</taxon>
        <taxon>Enterobacteriaceae</taxon>
        <taxon>Salmonella</taxon>
    </lineage>
</organism>
<dbReference type="AlphaFoldDB" id="A0A735D573"/>
<evidence type="ECO:0000313" key="2">
    <source>
        <dbReference type="EMBL" id="HAE6846714.1"/>
    </source>
</evidence>
<protein>
    <recommendedName>
        <fullName evidence="1">CapR homology domain-containing protein</fullName>
    </recommendedName>
</protein>
<feature type="domain" description="CapR homology" evidence="1">
    <location>
        <begin position="103"/>
        <end position="157"/>
    </location>
</feature>
<dbReference type="Pfam" id="PF13455">
    <property type="entry name" value="MUG113"/>
    <property type="match status" value="1"/>
</dbReference>
<reference evidence="2" key="1">
    <citation type="journal article" date="2018" name="Genome Biol.">
        <title>SKESA: strategic k-mer extension for scrupulous assemblies.</title>
        <authorList>
            <person name="Souvorov A."/>
            <person name="Agarwala R."/>
            <person name="Lipman D.J."/>
        </authorList>
    </citation>
    <scope>NUCLEOTIDE SEQUENCE</scope>
    <source>
        <strain evidence="2">12-0651</strain>
    </source>
</reference>
<comment type="caution">
    <text evidence="2">The sequence shown here is derived from an EMBL/GenBank/DDBJ whole genome shotgun (WGS) entry which is preliminary data.</text>
</comment>
<feature type="domain" description="CapR homology" evidence="1">
    <location>
        <begin position="180"/>
        <end position="234"/>
    </location>
</feature>
<dbReference type="InterPro" id="IPR048793">
    <property type="entry name" value="CapR_dom"/>
</dbReference>